<sequence>MMYWFIGILLCFFLLFLSSFSVWNVYAIIRGAPFVPSTNKRVGTMIDLANLQKTDVLLDLGSGDGRILRRVAPFVKEARGIEINPSLAVWSRMINMFVKEKNIQVLCSDFWHQDLSDVDIIFVYCIDNKMNKLETKVKKEMKPGSRVVSNEFKFSNWKPGQEQDGVRLYLV</sequence>
<dbReference type="PANTHER" id="PTHR13610">
    <property type="entry name" value="METHYLTRANSFERASE DOMAIN-CONTAINING PROTEIN"/>
    <property type="match status" value="1"/>
</dbReference>
<dbReference type="InterPro" id="IPR026170">
    <property type="entry name" value="FAM173A/B"/>
</dbReference>
<dbReference type="Proteomes" id="UP000231530">
    <property type="component" value="Unassembled WGS sequence"/>
</dbReference>
<dbReference type="InterPro" id="IPR029063">
    <property type="entry name" value="SAM-dependent_MTases_sf"/>
</dbReference>
<comment type="caution">
    <text evidence="5">The sequence shown here is derived from an EMBL/GenBank/DDBJ whole genome shotgun (WGS) entry which is preliminary data.</text>
</comment>
<name>A0A2H0TW86_9BACT</name>
<evidence type="ECO:0000259" key="4">
    <source>
        <dbReference type="Pfam" id="PF08123"/>
    </source>
</evidence>
<evidence type="ECO:0000256" key="3">
    <source>
        <dbReference type="ARBA" id="ARBA00022691"/>
    </source>
</evidence>
<accession>A0A2H0TW86</accession>
<dbReference type="EMBL" id="PFBY01000027">
    <property type="protein sequence ID" value="PIR76411.1"/>
    <property type="molecule type" value="Genomic_DNA"/>
</dbReference>
<evidence type="ECO:0000256" key="1">
    <source>
        <dbReference type="ARBA" id="ARBA00022603"/>
    </source>
</evidence>
<evidence type="ECO:0000256" key="2">
    <source>
        <dbReference type="ARBA" id="ARBA00022679"/>
    </source>
</evidence>
<dbReference type="InterPro" id="IPR025789">
    <property type="entry name" value="DOT1_dom"/>
</dbReference>
<keyword evidence="3" id="KW-0949">S-adenosyl-L-methionine</keyword>
<dbReference type="Pfam" id="PF08123">
    <property type="entry name" value="DOT1"/>
    <property type="match status" value="1"/>
</dbReference>
<feature type="domain" description="DOT1" evidence="4">
    <location>
        <begin position="42"/>
        <end position="151"/>
    </location>
</feature>
<dbReference type="SUPFAM" id="SSF53335">
    <property type="entry name" value="S-adenosyl-L-methionine-dependent methyltransferases"/>
    <property type="match status" value="1"/>
</dbReference>
<evidence type="ECO:0000313" key="5">
    <source>
        <dbReference type="EMBL" id="PIR76411.1"/>
    </source>
</evidence>
<dbReference type="GO" id="GO:0032259">
    <property type="term" value="P:methylation"/>
    <property type="evidence" value="ECO:0007669"/>
    <property type="project" value="UniProtKB-KW"/>
</dbReference>
<keyword evidence="1" id="KW-0489">Methyltransferase</keyword>
<evidence type="ECO:0000313" key="6">
    <source>
        <dbReference type="Proteomes" id="UP000231530"/>
    </source>
</evidence>
<dbReference type="GO" id="GO:0031151">
    <property type="term" value="F:histone H3K79 methyltransferase activity"/>
    <property type="evidence" value="ECO:0007669"/>
    <property type="project" value="InterPro"/>
</dbReference>
<organism evidence="5 6">
    <name type="scientific">Candidatus Magasanikbacteria bacterium CG10_big_fil_rev_8_21_14_0_10_42_10</name>
    <dbReference type="NCBI Taxonomy" id="1974649"/>
    <lineage>
        <taxon>Bacteria</taxon>
        <taxon>Candidatus Magasanikiibacteriota</taxon>
    </lineage>
</organism>
<reference evidence="6" key="1">
    <citation type="submission" date="2017-09" db="EMBL/GenBank/DDBJ databases">
        <title>Depth-based differentiation of microbial function through sediment-hosted aquifers and enrichment of novel symbionts in the deep terrestrial subsurface.</title>
        <authorList>
            <person name="Probst A.J."/>
            <person name="Ladd B."/>
            <person name="Jarett J.K."/>
            <person name="Geller-Mcgrath D.E."/>
            <person name="Sieber C.M.K."/>
            <person name="Emerson J.B."/>
            <person name="Anantharaman K."/>
            <person name="Thomas B.C."/>
            <person name="Malmstrom R."/>
            <person name="Stieglmeier M."/>
            <person name="Klingl A."/>
            <person name="Woyke T."/>
            <person name="Ryan C.M."/>
            <person name="Banfield J.F."/>
        </authorList>
    </citation>
    <scope>NUCLEOTIDE SEQUENCE [LARGE SCALE GENOMIC DNA]</scope>
</reference>
<protein>
    <recommendedName>
        <fullName evidence="4">DOT1 domain-containing protein</fullName>
    </recommendedName>
</protein>
<keyword evidence="2" id="KW-0808">Transferase</keyword>
<gene>
    <name evidence="5" type="ORF">COU32_02240</name>
</gene>
<proteinExistence type="predicted"/>
<dbReference type="PANTHER" id="PTHR13610:SF9">
    <property type="entry name" value="FI06469P"/>
    <property type="match status" value="1"/>
</dbReference>
<dbReference type="Gene3D" id="3.40.50.150">
    <property type="entry name" value="Vaccinia Virus protein VP39"/>
    <property type="match status" value="1"/>
</dbReference>
<dbReference type="CDD" id="cd02440">
    <property type="entry name" value="AdoMet_MTases"/>
    <property type="match status" value="1"/>
</dbReference>
<dbReference type="AlphaFoldDB" id="A0A2H0TW86"/>